<dbReference type="GO" id="GO:0016918">
    <property type="term" value="F:retinal binding"/>
    <property type="evidence" value="ECO:0007669"/>
    <property type="project" value="UniProtKB-KW"/>
</dbReference>
<organism evidence="8 9">
    <name type="scientific">Gymnodraco acuticeps</name>
    <name type="common">Antarctic dragonfish</name>
    <dbReference type="NCBI Taxonomy" id="8218"/>
    <lineage>
        <taxon>Eukaryota</taxon>
        <taxon>Metazoa</taxon>
        <taxon>Chordata</taxon>
        <taxon>Craniata</taxon>
        <taxon>Vertebrata</taxon>
        <taxon>Euteleostomi</taxon>
        <taxon>Actinopterygii</taxon>
        <taxon>Neopterygii</taxon>
        <taxon>Teleostei</taxon>
        <taxon>Neoteleostei</taxon>
        <taxon>Acanthomorphata</taxon>
        <taxon>Eupercaria</taxon>
        <taxon>Perciformes</taxon>
        <taxon>Notothenioidei</taxon>
        <taxon>Bathydraconidae</taxon>
        <taxon>Gymnodraco</taxon>
    </lineage>
</organism>
<evidence type="ECO:0000313" key="9">
    <source>
        <dbReference type="RefSeq" id="XP_034096926.1"/>
    </source>
</evidence>
<dbReference type="InParanoid" id="A0A6P8W042"/>
<dbReference type="KEGG" id="gacu:117562956"/>
<proteinExistence type="inferred from homology"/>
<gene>
    <name evidence="9" type="primary">fabp3</name>
</gene>
<dbReference type="InterPro" id="IPR012674">
    <property type="entry name" value="Calycin"/>
</dbReference>
<keyword evidence="8" id="KW-1185">Reference proteome</keyword>
<comment type="similarity">
    <text evidence="2">Belongs to the calycin superfamily. Fatty-acid binding protein (FABP) family.</text>
</comment>
<dbReference type="FunFam" id="2.40.128.20:FF:000001">
    <property type="entry name" value="Fatty acid-binding protein, adipocyte"/>
    <property type="match status" value="1"/>
</dbReference>
<evidence type="ECO:0000313" key="8">
    <source>
        <dbReference type="Proteomes" id="UP000515161"/>
    </source>
</evidence>
<dbReference type="GO" id="GO:0019841">
    <property type="term" value="F:retinol binding"/>
    <property type="evidence" value="ECO:0007669"/>
    <property type="project" value="UniProtKB-KW"/>
</dbReference>
<evidence type="ECO:0000256" key="1">
    <source>
        <dbReference type="ARBA" id="ARBA00003699"/>
    </source>
</evidence>
<protein>
    <recommendedName>
        <fullName evidence="3">Cellular retinoic acid-binding protein 1</fullName>
    </recommendedName>
    <alternativeName>
        <fullName evidence="6">Cellular retinoic acid-binding protein I</fullName>
    </alternativeName>
</protein>
<feature type="domain" description="Lipocalin/cytosolic fatty-acid binding" evidence="7">
    <location>
        <begin position="6"/>
        <end position="131"/>
    </location>
</feature>
<dbReference type="CTD" id="2170"/>
<dbReference type="FunCoup" id="A0A6P8W042">
    <property type="interactions" value="901"/>
</dbReference>
<evidence type="ECO:0000256" key="4">
    <source>
        <dbReference type="ARBA" id="ARBA00022893"/>
    </source>
</evidence>
<accession>A0A6P8W042</accession>
<reference evidence="9" key="1">
    <citation type="submission" date="2025-08" db="UniProtKB">
        <authorList>
            <consortium name="RefSeq"/>
        </authorList>
    </citation>
    <scope>IDENTIFICATION</scope>
</reference>
<evidence type="ECO:0000256" key="3">
    <source>
        <dbReference type="ARBA" id="ARBA00013592"/>
    </source>
</evidence>
<dbReference type="InterPro" id="IPR000463">
    <property type="entry name" value="Fatty_acid-bd"/>
</dbReference>
<dbReference type="InterPro" id="IPR000566">
    <property type="entry name" value="Lipocln_cytosolic_FA-bd_dom"/>
</dbReference>
<sequence length="133" mass="14996">MVDVFVGTWNLKDSEKFDEYMKKLGVGFATRQVGNVTKPTTIISVEGDKVTLKTQSAIKNTELSFKLNEEFDETTADDRKVKSFVTVDGGKLVHTQKWDGKETSLVREVNGNSLTLTLKMDDVESIRRYVKAE</sequence>
<keyword evidence="5" id="KW-0683">Retinol-binding</keyword>
<dbReference type="GeneID" id="117562956"/>
<dbReference type="InterPro" id="IPR031259">
    <property type="entry name" value="ILBP"/>
</dbReference>
<evidence type="ECO:0000259" key="7">
    <source>
        <dbReference type="Pfam" id="PF00061"/>
    </source>
</evidence>
<evidence type="ECO:0000256" key="5">
    <source>
        <dbReference type="ARBA" id="ARBA00023072"/>
    </source>
</evidence>
<dbReference type="SUPFAM" id="SSF50814">
    <property type="entry name" value="Lipocalins"/>
    <property type="match status" value="1"/>
</dbReference>
<keyword evidence="4" id="KW-0845">Vitamin A</keyword>
<name>A0A6P8W042_GYMAC</name>
<dbReference type="RefSeq" id="XP_034096926.1">
    <property type="nucleotide sequence ID" value="XM_034241035.1"/>
</dbReference>
<dbReference type="PRINTS" id="PR00178">
    <property type="entry name" value="FATTYACIDBP"/>
</dbReference>
<dbReference type="PANTHER" id="PTHR11955">
    <property type="entry name" value="FATTY ACID BINDING PROTEIN"/>
    <property type="match status" value="1"/>
</dbReference>
<dbReference type="Pfam" id="PF00061">
    <property type="entry name" value="Lipocalin"/>
    <property type="match status" value="1"/>
</dbReference>
<evidence type="ECO:0000256" key="6">
    <source>
        <dbReference type="ARBA" id="ARBA00030108"/>
    </source>
</evidence>
<dbReference type="OrthoDB" id="412780at2759"/>
<dbReference type="Proteomes" id="UP000515161">
    <property type="component" value="Unplaced"/>
</dbReference>
<dbReference type="AlphaFoldDB" id="A0A6P8W042"/>
<comment type="function">
    <text evidence="1">Cytosolic CRABPs may regulate the access of retinoic acid to the nuclear retinoic acid receptors.</text>
</comment>
<dbReference type="Gene3D" id="2.40.128.20">
    <property type="match status" value="1"/>
</dbReference>
<evidence type="ECO:0000256" key="2">
    <source>
        <dbReference type="ARBA" id="ARBA00008390"/>
    </source>
</evidence>